<keyword evidence="1" id="KW-1133">Transmembrane helix</keyword>
<dbReference type="InterPro" id="IPR013424">
    <property type="entry name" value="Ice-binding_C"/>
</dbReference>
<gene>
    <name evidence="4" type="ORF">PX653_02910</name>
</gene>
<feature type="signal peptide" evidence="2">
    <location>
        <begin position="1"/>
        <end position="23"/>
    </location>
</feature>
<accession>A0ABY8BEE2</accession>
<dbReference type="RefSeq" id="WP_277416447.1">
    <property type="nucleotide sequence ID" value="NZ_CP119083.1"/>
</dbReference>
<keyword evidence="2" id="KW-0732">Signal</keyword>
<keyword evidence="5" id="KW-1185">Reference proteome</keyword>
<organism evidence="4 5">
    <name type="scientific">Pseudoduganella chitinolytica</name>
    <dbReference type="NCBI Taxonomy" id="34070"/>
    <lineage>
        <taxon>Bacteria</taxon>
        <taxon>Pseudomonadati</taxon>
        <taxon>Pseudomonadota</taxon>
        <taxon>Betaproteobacteria</taxon>
        <taxon>Burkholderiales</taxon>
        <taxon>Oxalobacteraceae</taxon>
        <taxon>Telluria group</taxon>
        <taxon>Pseudoduganella</taxon>
    </lineage>
</organism>
<evidence type="ECO:0000256" key="1">
    <source>
        <dbReference type="SAM" id="Phobius"/>
    </source>
</evidence>
<evidence type="ECO:0000256" key="2">
    <source>
        <dbReference type="SAM" id="SignalP"/>
    </source>
</evidence>
<evidence type="ECO:0000259" key="3">
    <source>
        <dbReference type="PROSITE" id="PS50933"/>
    </source>
</evidence>
<evidence type="ECO:0000313" key="4">
    <source>
        <dbReference type="EMBL" id="WEF33758.1"/>
    </source>
</evidence>
<name>A0ABY8BEE2_9BURK</name>
<feature type="transmembrane region" description="Helical" evidence="1">
    <location>
        <begin position="179"/>
        <end position="196"/>
    </location>
</feature>
<keyword evidence="1" id="KW-0472">Membrane</keyword>
<protein>
    <submittedName>
        <fullName evidence="4">CHRD domain-containing protein</fullName>
    </submittedName>
</protein>
<dbReference type="EMBL" id="CP119083">
    <property type="protein sequence ID" value="WEF33758.1"/>
    <property type="molecule type" value="Genomic_DNA"/>
</dbReference>
<dbReference type="InterPro" id="IPR010895">
    <property type="entry name" value="CHRD"/>
</dbReference>
<evidence type="ECO:0000313" key="5">
    <source>
        <dbReference type="Proteomes" id="UP001216510"/>
    </source>
</evidence>
<dbReference type="SMART" id="SM00754">
    <property type="entry name" value="CHRD"/>
    <property type="match status" value="1"/>
</dbReference>
<reference evidence="4 5" key="1">
    <citation type="submission" date="2023-02" db="EMBL/GenBank/DDBJ databases">
        <title>Gemone sequence of Telluria chitinolytica ACM 3522T.</title>
        <authorList>
            <person name="Frediansyah A."/>
            <person name="Miess H."/>
            <person name="Gross H."/>
        </authorList>
    </citation>
    <scope>NUCLEOTIDE SEQUENCE [LARGE SCALE GENOMIC DNA]</scope>
    <source>
        <strain evidence="4 5">ACM 3522</strain>
    </source>
</reference>
<dbReference type="PROSITE" id="PS50933">
    <property type="entry name" value="CHRD"/>
    <property type="match status" value="1"/>
</dbReference>
<dbReference type="Pfam" id="PF07452">
    <property type="entry name" value="CHRD"/>
    <property type="match status" value="1"/>
</dbReference>
<dbReference type="Proteomes" id="UP001216510">
    <property type="component" value="Chromosome"/>
</dbReference>
<proteinExistence type="predicted"/>
<feature type="domain" description="CHRD" evidence="3">
    <location>
        <begin position="29"/>
        <end position="178"/>
    </location>
</feature>
<dbReference type="NCBIfam" id="TIGR02595">
    <property type="entry name" value="PEP_CTERM"/>
    <property type="match status" value="1"/>
</dbReference>
<sequence length="201" mass="20539">MPIHLSKSLALLALAFTTLSAGATVQIAPAHIYTTQLSGASEDPPNASPATGSATVGFDIATHTLTIDVTFSGLLGTSTNAHIHCCTALPGAGTAGVATMTPSFTEFPSGVTNGTYHHVFDTSLASTWNTGFVNSHGGIAGAEAALLAALDNGQAYFNLHSTFAPGGEIRGFLQPVPEPAGIAMLALGMPLLLVLARRRQR</sequence>
<feature type="chain" id="PRO_5045505195" evidence="2">
    <location>
        <begin position="24"/>
        <end position="201"/>
    </location>
</feature>
<keyword evidence="1" id="KW-0812">Transmembrane</keyword>